<comment type="caution">
    <text evidence="2">The sequence shown here is derived from an EMBL/GenBank/DDBJ whole genome shotgun (WGS) entry which is preliminary data.</text>
</comment>
<evidence type="ECO:0000313" key="2">
    <source>
        <dbReference type="EMBL" id="KAF7345053.1"/>
    </source>
</evidence>
<dbReference type="EMBL" id="JACAZI010000014">
    <property type="protein sequence ID" value="KAF7345053.1"/>
    <property type="molecule type" value="Genomic_DNA"/>
</dbReference>
<evidence type="ECO:0008006" key="4">
    <source>
        <dbReference type="Google" id="ProtNLM"/>
    </source>
</evidence>
<reference evidence="2" key="1">
    <citation type="submission" date="2020-05" db="EMBL/GenBank/DDBJ databases">
        <title>Mycena genomes resolve the evolution of fungal bioluminescence.</title>
        <authorList>
            <person name="Tsai I.J."/>
        </authorList>
    </citation>
    <scope>NUCLEOTIDE SEQUENCE</scope>
    <source>
        <strain evidence="2">CCC161011</strain>
    </source>
</reference>
<sequence>MTRVRVLLFCFELFLTTSVTSSQSTEISERTVVEETYSSPNTNLDATRTASNALHFTLQTLHAGTRHLPLGGAVLSSAIEPLLQITTRIKQTAANGHGLAQLAARIERLTPIVCEMAGSNSQKGQSIMQNFQQELRSITEDLDAARTQDKLDQFFNSVDNSSSLQKHNMVLAQMIADSTLVTVDQVLQSLRDLENLILPESPVSDVQIVLGDITGGSGGSGNFGHIGGEGGEGEGPELELDTDLRSRIGNIFGGKGGGGGIGVEVGGKGGAGKGPVISVLRRNRILVAEPEAEEELSIL</sequence>
<dbReference type="OrthoDB" id="3069255at2759"/>
<name>A0A8H6XPF1_9AGAR</name>
<organism evidence="2 3">
    <name type="scientific">Mycena venus</name>
    <dbReference type="NCBI Taxonomy" id="2733690"/>
    <lineage>
        <taxon>Eukaryota</taxon>
        <taxon>Fungi</taxon>
        <taxon>Dikarya</taxon>
        <taxon>Basidiomycota</taxon>
        <taxon>Agaricomycotina</taxon>
        <taxon>Agaricomycetes</taxon>
        <taxon>Agaricomycetidae</taxon>
        <taxon>Agaricales</taxon>
        <taxon>Marasmiineae</taxon>
        <taxon>Mycenaceae</taxon>
        <taxon>Mycena</taxon>
    </lineage>
</organism>
<dbReference type="AlphaFoldDB" id="A0A8H6XPF1"/>
<keyword evidence="1" id="KW-0732">Signal</keyword>
<gene>
    <name evidence="2" type="ORF">MVEN_01668300</name>
</gene>
<evidence type="ECO:0000256" key="1">
    <source>
        <dbReference type="SAM" id="SignalP"/>
    </source>
</evidence>
<dbReference type="Proteomes" id="UP000620124">
    <property type="component" value="Unassembled WGS sequence"/>
</dbReference>
<feature type="signal peptide" evidence="1">
    <location>
        <begin position="1"/>
        <end position="22"/>
    </location>
</feature>
<keyword evidence="3" id="KW-1185">Reference proteome</keyword>
<feature type="chain" id="PRO_5034949562" description="Cell wall protein" evidence="1">
    <location>
        <begin position="23"/>
        <end position="299"/>
    </location>
</feature>
<proteinExistence type="predicted"/>
<accession>A0A8H6XPF1</accession>
<protein>
    <recommendedName>
        <fullName evidence="4">Cell wall protein</fullName>
    </recommendedName>
</protein>
<evidence type="ECO:0000313" key="3">
    <source>
        <dbReference type="Proteomes" id="UP000620124"/>
    </source>
</evidence>